<feature type="compositionally biased region" description="Low complexity" evidence="1">
    <location>
        <begin position="46"/>
        <end position="64"/>
    </location>
</feature>
<accession>A0A9W8GG82</accession>
<evidence type="ECO:0000313" key="3">
    <source>
        <dbReference type="EMBL" id="KAJ2687665.1"/>
    </source>
</evidence>
<evidence type="ECO:0000313" key="4">
    <source>
        <dbReference type="Proteomes" id="UP001151516"/>
    </source>
</evidence>
<dbReference type="AlphaFoldDB" id="A0A9W8GG82"/>
<dbReference type="InterPro" id="IPR006880">
    <property type="entry name" value="INO80B_C"/>
</dbReference>
<proteinExistence type="predicted"/>
<dbReference type="Pfam" id="PF04795">
    <property type="entry name" value="PAPA-1"/>
    <property type="match status" value="1"/>
</dbReference>
<feature type="region of interest" description="Disordered" evidence="1">
    <location>
        <begin position="1"/>
        <end position="284"/>
    </location>
</feature>
<evidence type="ECO:0000259" key="2">
    <source>
        <dbReference type="SMART" id="SM01406"/>
    </source>
</evidence>
<comment type="caution">
    <text evidence="3">The sequence shown here is derived from an EMBL/GenBank/DDBJ whole genome shotgun (WGS) entry which is preliminary data.</text>
</comment>
<dbReference type="PANTHER" id="PTHR21561">
    <property type="entry name" value="INO80 COMPLEX SUBUNIT B"/>
    <property type="match status" value="1"/>
</dbReference>
<sequence length="467" mass="50493">MPPKRKAVREVESSMSESTSASESSDIDAAATPQTRLRRPGGRGGSSAPHSPALSTRRSTRLTTQVEQPPPSANPRGRLTRGVRPAAPSKEAMASPEPVRRGRGRGRGRPATVARGDSPAVPRKRGRPPGKRANIEVNDSESEPGSDSAMDSEDDAAVDSLDKDEETESESMAGSEEVGASESKSDGDGSEDEEEKSSENDDEVETPDTPVMRRPVGRPPGRPPGRGRGRGRGRPRAVDSRPVERAVSSELEDNDLALRGSSQSDIAEEDGGSGVATLSNLTQRQRAKLKRDLDEELMELPTEAKRSKLSVEEAALRKSENARRRKFQSQQRADQLKHETINRLLNKQTSKGRNKVSEDFDTRSTSAEVNDVAPDMLRYVQKCRVGDVDRASSNAKHIDCTLSLPLGVDISTVFPGAAGPNVTPDSRYPPPEPTCSVDGCQQKKKYSVESHAACSLEHWRILKAANA</sequence>
<feature type="compositionally biased region" description="Basic residues" evidence="1">
    <location>
        <begin position="225"/>
        <end position="235"/>
    </location>
</feature>
<organism evidence="3 4">
    <name type="scientific">Coemansia spiralis</name>
    <dbReference type="NCBI Taxonomy" id="417178"/>
    <lineage>
        <taxon>Eukaryota</taxon>
        <taxon>Fungi</taxon>
        <taxon>Fungi incertae sedis</taxon>
        <taxon>Zoopagomycota</taxon>
        <taxon>Kickxellomycotina</taxon>
        <taxon>Kickxellomycetes</taxon>
        <taxon>Kickxellales</taxon>
        <taxon>Kickxellaceae</taxon>
        <taxon>Coemansia</taxon>
    </lineage>
</organism>
<dbReference type="EMBL" id="JANBTX010000065">
    <property type="protein sequence ID" value="KAJ2687665.1"/>
    <property type="molecule type" value="Genomic_DNA"/>
</dbReference>
<dbReference type="InterPro" id="IPR017956">
    <property type="entry name" value="AT_hook_DNA-bd_motif"/>
</dbReference>
<gene>
    <name evidence="3" type="primary">INO80B</name>
    <name evidence="3" type="ORF">IWW39_002741</name>
</gene>
<dbReference type="GO" id="GO:0003677">
    <property type="term" value="F:DNA binding"/>
    <property type="evidence" value="ECO:0007669"/>
    <property type="project" value="InterPro"/>
</dbReference>
<dbReference type="SMART" id="SM01406">
    <property type="entry name" value="PAPA-1"/>
    <property type="match status" value="1"/>
</dbReference>
<dbReference type="PRINTS" id="PR00929">
    <property type="entry name" value="ATHOOK"/>
</dbReference>
<feature type="compositionally biased region" description="Low complexity" evidence="1">
    <location>
        <begin position="13"/>
        <end position="24"/>
    </location>
</feature>
<evidence type="ECO:0000256" key="1">
    <source>
        <dbReference type="SAM" id="MobiDB-lite"/>
    </source>
</evidence>
<feature type="compositionally biased region" description="Acidic residues" evidence="1">
    <location>
        <begin position="188"/>
        <end position="206"/>
    </location>
</feature>
<dbReference type="OrthoDB" id="2021186at2759"/>
<protein>
    <submittedName>
        <fullName evidence="3">INO80 complex subunit B</fullName>
    </submittedName>
</protein>
<dbReference type="Proteomes" id="UP001151516">
    <property type="component" value="Unassembled WGS sequence"/>
</dbReference>
<dbReference type="GO" id="GO:0006338">
    <property type="term" value="P:chromatin remodeling"/>
    <property type="evidence" value="ECO:0007669"/>
    <property type="project" value="InterPro"/>
</dbReference>
<dbReference type="InterPro" id="IPR029523">
    <property type="entry name" value="INO80B/Ies2"/>
</dbReference>
<dbReference type="GO" id="GO:0031011">
    <property type="term" value="C:Ino80 complex"/>
    <property type="evidence" value="ECO:0007669"/>
    <property type="project" value="InterPro"/>
</dbReference>
<feature type="domain" description="INO80 complex subunit B-like conserved region" evidence="2">
    <location>
        <begin position="313"/>
        <end position="408"/>
    </location>
</feature>
<keyword evidence="4" id="KW-1185">Reference proteome</keyword>
<name>A0A9W8GG82_9FUNG</name>
<dbReference type="PANTHER" id="PTHR21561:SF12">
    <property type="entry name" value="INO80 COMPLEX SUBUNIT B"/>
    <property type="match status" value="1"/>
</dbReference>
<feature type="compositionally biased region" description="Acidic residues" evidence="1">
    <location>
        <begin position="138"/>
        <end position="169"/>
    </location>
</feature>
<reference evidence="3" key="1">
    <citation type="submission" date="2022-07" db="EMBL/GenBank/DDBJ databases">
        <title>Phylogenomic reconstructions and comparative analyses of Kickxellomycotina fungi.</title>
        <authorList>
            <person name="Reynolds N.K."/>
            <person name="Stajich J.E."/>
            <person name="Barry K."/>
            <person name="Grigoriev I.V."/>
            <person name="Crous P."/>
            <person name="Smith M.E."/>
        </authorList>
    </citation>
    <scope>NUCLEOTIDE SEQUENCE</scope>
    <source>
        <strain evidence="3">CBS 109367</strain>
    </source>
</reference>